<reference evidence="2" key="1">
    <citation type="journal article" date="2024" name="IScience">
        <title>Strigolactones Initiate the Formation of Haustorium-like Structures in Castilleja.</title>
        <authorList>
            <person name="Buerger M."/>
            <person name="Peterson D."/>
            <person name="Chory J."/>
        </authorList>
    </citation>
    <scope>NUCLEOTIDE SEQUENCE [LARGE SCALE GENOMIC DNA]</scope>
</reference>
<dbReference type="AlphaFoldDB" id="A0ABD3BFZ0"/>
<keyword evidence="2" id="KW-1185">Reference proteome</keyword>
<dbReference type="Proteomes" id="UP001632038">
    <property type="component" value="Unassembled WGS sequence"/>
</dbReference>
<evidence type="ECO:0000313" key="2">
    <source>
        <dbReference type="Proteomes" id="UP001632038"/>
    </source>
</evidence>
<dbReference type="EMBL" id="JAVIJP010000100">
    <property type="protein sequence ID" value="KAL3615722.1"/>
    <property type="molecule type" value="Genomic_DNA"/>
</dbReference>
<comment type="caution">
    <text evidence="1">The sequence shown here is derived from an EMBL/GenBank/DDBJ whole genome shotgun (WGS) entry which is preliminary data.</text>
</comment>
<proteinExistence type="predicted"/>
<dbReference type="PANTHER" id="PTHR34371">
    <property type="entry name" value="OS01G0551000 PROTEIN"/>
    <property type="match status" value="1"/>
</dbReference>
<sequence>MGKKVEENDETEQNSFSTLKFPFLPFPAATIHSPDHPPPPLHTLASVPFKWEEQPGKPRPCTDIIPLPIPGPGRIILEPPPCRITTAVDPSGGKITKMPSPTAVLDGPYAVARPKFSSFRFLRESFDSTSSDSPYSSEDVLLGGGRRKGRGFFGRGLRFKSGKKEVDEGSLGFSPSSTTGFSDERFKMRKNGSLKSVSPRFCATIYERLKQAVPWKSTRKSRKNECNV</sequence>
<name>A0ABD3BFZ0_9LAMI</name>
<dbReference type="Pfam" id="PF05097">
    <property type="entry name" value="DUF688"/>
    <property type="match status" value="1"/>
</dbReference>
<dbReference type="PANTHER" id="PTHR34371:SF2">
    <property type="entry name" value="DUF688 FAMILY PROTEIN"/>
    <property type="match status" value="1"/>
</dbReference>
<dbReference type="InterPro" id="IPR007789">
    <property type="entry name" value="DUF688"/>
</dbReference>
<accession>A0ABD3BFZ0</accession>
<protein>
    <submittedName>
        <fullName evidence="1">Uncharacterized protein</fullName>
    </submittedName>
</protein>
<evidence type="ECO:0000313" key="1">
    <source>
        <dbReference type="EMBL" id="KAL3615722.1"/>
    </source>
</evidence>
<organism evidence="1 2">
    <name type="scientific">Castilleja foliolosa</name>
    <dbReference type="NCBI Taxonomy" id="1961234"/>
    <lineage>
        <taxon>Eukaryota</taxon>
        <taxon>Viridiplantae</taxon>
        <taxon>Streptophyta</taxon>
        <taxon>Embryophyta</taxon>
        <taxon>Tracheophyta</taxon>
        <taxon>Spermatophyta</taxon>
        <taxon>Magnoliopsida</taxon>
        <taxon>eudicotyledons</taxon>
        <taxon>Gunneridae</taxon>
        <taxon>Pentapetalae</taxon>
        <taxon>asterids</taxon>
        <taxon>lamiids</taxon>
        <taxon>Lamiales</taxon>
        <taxon>Orobanchaceae</taxon>
        <taxon>Pedicularideae</taxon>
        <taxon>Castillejinae</taxon>
        <taxon>Castilleja</taxon>
    </lineage>
</organism>
<gene>
    <name evidence="1" type="ORF">CASFOL_041383</name>
</gene>